<reference evidence="13 14" key="1">
    <citation type="submission" date="2019-02" db="EMBL/GenBank/DDBJ databases">
        <title>Deep-cultivation of Planctomycetes and their phenomic and genomic characterization uncovers novel biology.</title>
        <authorList>
            <person name="Wiegand S."/>
            <person name="Jogler M."/>
            <person name="Boedeker C."/>
            <person name="Pinto D."/>
            <person name="Vollmers J."/>
            <person name="Rivas-Marin E."/>
            <person name="Kohn T."/>
            <person name="Peeters S.H."/>
            <person name="Heuer A."/>
            <person name="Rast P."/>
            <person name="Oberbeckmann S."/>
            <person name="Bunk B."/>
            <person name="Jeske O."/>
            <person name="Meyerdierks A."/>
            <person name="Storesund J.E."/>
            <person name="Kallscheuer N."/>
            <person name="Luecker S."/>
            <person name="Lage O.M."/>
            <person name="Pohl T."/>
            <person name="Merkel B.J."/>
            <person name="Hornburger P."/>
            <person name="Mueller R.-W."/>
            <person name="Bruemmer F."/>
            <person name="Labrenz M."/>
            <person name="Spormann A.M."/>
            <person name="Op den Camp H."/>
            <person name="Overmann J."/>
            <person name="Amann R."/>
            <person name="Jetten M.S.M."/>
            <person name="Mascher T."/>
            <person name="Medema M.H."/>
            <person name="Devos D.P."/>
            <person name="Kaster A.-K."/>
            <person name="Ovreas L."/>
            <person name="Rohde M."/>
            <person name="Galperin M.Y."/>
            <person name="Jogler C."/>
        </authorList>
    </citation>
    <scope>NUCLEOTIDE SEQUENCE [LARGE SCALE GENOMIC DNA]</scope>
    <source>
        <strain evidence="13 14">Q31a</strain>
    </source>
</reference>
<dbReference type="KEGG" id="ahel:Q31a_56160"/>
<dbReference type="PANTHER" id="PTHR30349">
    <property type="entry name" value="PHAGE INTEGRASE-RELATED"/>
    <property type="match status" value="1"/>
</dbReference>
<feature type="active site" evidence="10">
    <location>
        <position position="265"/>
    </location>
</feature>
<evidence type="ECO:0000313" key="14">
    <source>
        <dbReference type="Proteomes" id="UP000318017"/>
    </source>
</evidence>
<feature type="active site" description="O-(3'-phospho-DNA)-tyrosine intermediate" evidence="10">
    <location>
        <position position="300"/>
    </location>
</feature>
<accession>A0A518GF92</accession>
<evidence type="ECO:0000256" key="10">
    <source>
        <dbReference type="HAMAP-Rule" id="MF_01808"/>
    </source>
</evidence>
<proteinExistence type="inferred from homology"/>
<keyword evidence="7 10" id="KW-0238">DNA-binding</keyword>
<dbReference type="OrthoDB" id="9801717at2"/>
<dbReference type="InterPro" id="IPR023009">
    <property type="entry name" value="Tyrosine_recombinase_XerC/XerD"/>
</dbReference>
<feature type="active site" evidence="10">
    <location>
        <position position="268"/>
    </location>
</feature>
<keyword evidence="6 10" id="KW-0229">DNA integration</keyword>
<keyword evidence="5 10" id="KW-0159">Chromosome partition</keyword>
<dbReference type="GO" id="GO:0051301">
    <property type="term" value="P:cell division"/>
    <property type="evidence" value="ECO:0007669"/>
    <property type="project" value="UniProtKB-KW"/>
</dbReference>
<evidence type="ECO:0000256" key="6">
    <source>
        <dbReference type="ARBA" id="ARBA00022908"/>
    </source>
</evidence>
<dbReference type="GO" id="GO:0005737">
    <property type="term" value="C:cytoplasm"/>
    <property type="evidence" value="ECO:0007669"/>
    <property type="project" value="UniProtKB-SubCell"/>
</dbReference>
<comment type="function">
    <text evidence="10">Site-specific tyrosine recombinase, which acts by catalyzing the cutting and rejoining of the recombining DNA molecules. The XerC-XerD complex is essential to convert dimers of the bacterial chromosome into monomers to permit their segregation at cell division. It also contributes to the segregational stability of plasmids.</text>
</comment>
<dbReference type="GO" id="GO:0009037">
    <property type="term" value="F:tyrosine-based site-specific recombinase activity"/>
    <property type="evidence" value="ECO:0007669"/>
    <property type="project" value="UniProtKB-UniRule"/>
</dbReference>
<dbReference type="GO" id="GO:0006313">
    <property type="term" value="P:DNA transposition"/>
    <property type="evidence" value="ECO:0007669"/>
    <property type="project" value="UniProtKB-UniRule"/>
</dbReference>
<keyword evidence="3 10" id="KW-0963">Cytoplasm</keyword>
<feature type="domain" description="Core-binding (CB)" evidence="12">
    <location>
        <begin position="23"/>
        <end position="106"/>
    </location>
</feature>
<dbReference type="EMBL" id="CP036298">
    <property type="protein sequence ID" value="QDV27228.1"/>
    <property type="molecule type" value="Genomic_DNA"/>
</dbReference>
<dbReference type="GO" id="GO:0007059">
    <property type="term" value="P:chromosome segregation"/>
    <property type="evidence" value="ECO:0007669"/>
    <property type="project" value="UniProtKB-UniRule"/>
</dbReference>
<evidence type="ECO:0000256" key="2">
    <source>
        <dbReference type="ARBA" id="ARBA00010450"/>
    </source>
</evidence>
<dbReference type="CDD" id="cd00798">
    <property type="entry name" value="INT_XerDC_C"/>
    <property type="match status" value="1"/>
</dbReference>
<protein>
    <recommendedName>
        <fullName evidence="10">Tyrosine recombinase XerC</fullName>
    </recommendedName>
</protein>
<evidence type="ECO:0000313" key="13">
    <source>
        <dbReference type="EMBL" id="QDV27228.1"/>
    </source>
</evidence>
<evidence type="ECO:0000256" key="7">
    <source>
        <dbReference type="ARBA" id="ARBA00023125"/>
    </source>
</evidence>
<evidence type="ECO:0000256" key="4">
    <source>
        <dbReference type="ARBA" id="ARBA00022618"/>
    </source>
</evidence>
<evidence type="ECO:0000259" key="12">
    <source>
        <dbReference type="PROSITE" id="PS51900"/>
    </source>
</evidence>
<dbReference type="PANTHER" id="PTHR30349:SF81">
    <property type="entry name" value="TYROSINE RECOMBINASE XERC"/>
    <property type="match status" value="1"/>
</dbReference>
<evidence type="ECO:0000256" key="5">
    <source>
        <dbReference type="ARBA" id="ARBA00022829"/>
    </source>
</evidence>
<keyword evidence="9 10" id="KW-0131">Cell cycle</keyword>
<dbReference type="Gene3D" id="1.10.443.10">
    <property type="entry name" value="Intergrase catalytic core"/>
    <property type="match status" value="1"/>
</dbReference>
<dbReference type="HAMAP" id="MF_01808">
    <property type="entry name" value="Recomb_XerC_XerD"/>
    <property type="match status" value="1"/>
</dbReference>
<feature type="domain" description="Tyr recombinase" evidence="11">
    <location>
        <begin position="127"/>
        <end position="313"/>
    </location>
</feature>
<dbReference type="AlphaFoldDB" id="A0A518GF92"/>
<keyword evidence="14" id="KW-1185">Reference proteome</keyword>
<feature type="active site" evidence="10">
    <location>
        <position position="291"/>
    </location>
</feature>
<feature type="active site" evidence="10">
    <location>
        <position position="167"/>
    </location>
</feature>
<dbReference type="NCBIfam" id="NF001399">
    <property type="entry name" value="PRK00283.1"/>
    <property type="match status" value="1"/>
</dbReference>
<keyword evidence="4 10" id="KW-0132">Cell division</keyword>
<keyword evidence="8 10" id="KW-0233">DNA recombination</keyword>
<dbReference type="NCBIfam" id="TIGR02225">
    <property type="entry name" value="recomb_XerD"/>
    <property type="match status" value="1"/>
</dbReference>
<dbReference type="Pfam" id="PF02899">
    <property type="entry name" value="Phage_int_SAM_1"/>
    <property type="match status" value="1"/>
</dbReference>
<comment type="subcellular location">
    <subcellularLocation>
        <location evidence="1 10">Cytoplasm</location>
    </subcellularLocation>
</comment>
<sequence length="319" mass="36710">MASKLRKLREQGGATAPPELALETSSDWHQKFTDYLRSECHLAKNTVESYGRDLQRLLRWCDRRPVQQLQMADLSQFVAWLQTEGLAPSSISRAIVTVRMFFKYLQLEGVVQDNPSELLESQKMWQRIPKAITPAAVERFLQAPKKYDTYWQRDCAILELLYATGCRVSEVSNLLTANVQLKEGYCLVEGKGSKQRMVPIGEQAAKAIRLYLEELRSTLVGEQLPEKTPWLILSRTGKRLRREAIWELVKRYALRADVDPEISPHTLRHSFATHMLTGGADLRQIQELLGHASIQTTQIYTQVESSRLKRIHRQFHPRA</sequence>
<dbReference type="GO" id="GO:0003677">
    <property type="term" value="F:DNA binding"/>
    <property type="evidence" value="ECO:0007669"/>
    <property type="project" value="UniProtKB-UniRule"/>
</dbReference>
<dbReference type="Pfam" id="PF00589">
    <property type="entry name" value="Phage_integrase"/>
    <property type="match status" value="1"/>
</dbReference>
<evidence type="ECO:0000256" key="1">
    <source>
        <dbReference type="ARBA" id="ARBA00004496"/>
    </source>
</evidence>
<feature type="active site" evidence="10">
    <location>
        <position position="191"/>
    </location>
</feature>
<dbReference type="InterPro" id="IPR010998">
    <property type="entry name" value="Integrase_recombinase_N"/>
</dbReference>
<dbReference type="InterPro" id="IPR044068">
    <property type="entry name" value="CB"/>
</dbReference>
<evidence type="ECO:0000256" key="3">
    <source>
        <dbReference type="ARBA" id="ARBA00022490"/>
    </source>
</evidence>
<dbReference type="InterPro" id="IPR011010">
    <property type="entry name" value="DNA_brk_join_enz"/>
</dbReference>
<dbReference type="InterPro" id="IPR004107">
    <property type="entry name" value="Integrase_SAM-like_N"/>
</dbReference>
<dbReference type="Proteomes" id="UP000318017">
    <property type="component" value="Chromosome"/>
</dbReference>
<gene>
    <name evidence="13" type="primary">xerD_7</name>
    <name evidence="10" type="synonym">xerC</name>
    <name evidence="13" type="ORF">Q31a_56160</name>
</gene>
<organism evidence="13 14">
    <name type="scientific">Aureliella helgolandensis</name>
    <dbReference type="NCBI Taxonomy" id="2527968"/>
    <lineage>
        <taxon>Bacteria</taxon>
        <taxon>Pseudomonadati</taxon>
        <taxon>Planctomycetota</taxon>
        <taxon>Planctomycetia</taxon>
        <taxon>Pirellulales</taxon>
        <taxon>Pirellulaceae</taxon>
        <taxon>Aureliella</taxon>
    </lineage>
</organism>
<dbReference type="Gene3D" id="1.10.150.130">
    <property type="match status" value="1"/>
</dbReference>
<dbReference type="InterPro" id="IPR013762">
    <property type="entry name" value="Integrase-like_cat_sf"/>
</dbReference>
<comment type="similarity">
    <text evidence="2">Belongs to the 'phage' integrase family. XerD subfamily.</text>
</comment>
<evidence type="ECO:0000256" key="8">
    <source>
        <dbReference type="ARBA" id="ARBA00023172"/>
    </source>
</evidence>
<evidence type="ECO:0000256" key="9">
    <source>
        <dbReference type="ARBA" id="ARBA00023306"/>
    </source>
</evidence>
<dbReference type="InterPro" id="IPR011932">
    <property type="entry name" value="Recomb_XerD"/>
</dbReference>
<dbReference type="PROSITE" id="PS51900">
    <property type="entry name" value="CB"/>
    <property type="match status" value="1"/>
</dbReference>
<evidence type="ECO:0000259" key="11">
    <source>
        <dbReference type="PROSITE" id="PS51898"/>
    </source>
</evidence>
<dbReference type="SUPFAM" id="SSF56349">
    <property type="entry name" value="DNA breaking-rejoining enzymes"/>
    <property type="match status" value="1"/>
</dbReference>
<dbReference type="InterPro" id="IPR002104">
    <property type="entry name" value="Integrase_catalytic"/>
</dbReference>
<name>A0A518GF92_9BACT</name>
<dbReference type="RefSeq" id="WP_145084296.1">
    <property type="nucleotide sequence ID" value="NZ_CP036298.1"/>
</dbReference>
<dbReference type="InterPro" id="IPR050090">
    <property type="entry name" value="Tyrosine_recombinase_XerCD"/>
</dbReference>
<comment type="similarity">
    <text evidence="10">Belongs to the 'phage' integrase family. XerC subfamily.</text>
</comment>
<comment type="subunit">
    <text evidence="10">Forms a cyclic heterotetrameric complex composed of two molecules of XerC and two molecules of XerD.</text>
</comment>
<dbReference type="PROSITE" id="PS51898">
    <property type="entry name" value="TYR_RECOMBINASE"/>
    <property type="match status" value="1"/>
</dbReference>